<sequence>MADTLTAKELTMLSQALTTEGLICKKARMYSNTLTDPALADCMACIADEHEKRYTALLKQLN</sequence>
<evidence type="ECO:0000313" key="2">
    <source>
        <dbReference type="Proteomes" id="UP000824179"/>
    </source>
</evidence>
<comment type="caution">
    <text evidence="1">The sequence shown here is derived from an EMBL/GenBank/DDBJ whole genome shotgun (WGS) entry which is preliminary data.</text>
</comment>
<dbReference type="Proteomes" id="UP000824179">
    <property type="component" value="Unassembled WGS sequence"/>
</dbReference>
<reference evidence="1" key="1">
    <citation type="submission" date="2020-10" db="EMBL/GenBank/DDBJ databases">
        <authorList>
            <person name="Gilroy R."/>
        </authorList>
    </citation>
    <scope>NUCLEOTIDE SEQUENCE</scope>
    <source>
        <strain evidence="1">ChiW25-3613</strain>
    </source>
</reference>
<evidence type="ECO:0008006" key="3">
    <source>
        <dbReference type="Google" id="ProtNLM"/>
    </source>
</evidence>
<dbReference type="EMBL" id="DVHB01000061">
    <property type="protein sequence ID" value="HIR39405.1"/>
    <property type="molecule type" value="Genomic_DNA"/>
</dbReference>
<evidence type="ECO:0000313" key="1">
    <source>
        <dbReference type="EMBL" id="HIR39405.1"/>
    </source>
</evidence>
<protein>
    <recommendedName>
        <fullName evidence="3">Spore coat protein</fullName>
    </recommendedName>
</protein>
<accession>A0A9D1DCB9</accession>
<proteinExistence type="predicted"/>
<organism evidence="1 2">
    <name type="scientific">Candidatus Coproplasma stercoripullorum</name>
    <dbReference type="NCBI Taxonomy" id="2840751"/>
    <lineage>
        <taxon>Bacteria</taxon>
        <taxon>Bacillati</taxon>
        <taxon>Bacillota</taxon>
        <taxon>Clostridia</taxon>
        <taxon>Eubacteriales</taxon>
        <taxon>Candidatus Coproplasma</taxon>
    </lineage>
</organism>
<reference evidence="1" key="2">
    <citation type="journal article" date="2021" name="PeerJ">
        <title>Extensive microbial diversity within the chicken gut microbiome revealed by metagenomics and culture.</title>
        <authorList>
            <person name="Gilroy R."/>
            <person name="Ravi A."/>
            <person name="Getino M."/>
            <person name="Pursley I."/>
            <person name="Horton D.L."/>
            <person name="Alikhan N.F."/>
            <person name="Baker D."/>
            <person name="Gharbi K."/>
            <person name="Hall N."/>
            <person name="Watson M."/>
            <person name="Adriaenssens E.M."/>
            <person name="Foster-Nyarko E."/>
            <person name="Jarju S."/>
            <person name="Secka A."/>
            <person name="Antonio M."/>
            <person name="Oren A."/>
            <person name="Chaudhuri R.R."/>
            <person name="La Ragione R."/>
            <person name="Hildebrand F."/>
            <person name="Pallen M.J."/>
        </authorList>
    </citation>
    <scope>NUCLEOTIDE SEQUENCE</scope>
    <source>
        <strain evidence="1">ChiW25-3613</strain>
    </source>
</reference>
<dbReference type="AlphaFoldDB" id="A0A9D1DCB9"/>
<name>A0A9D1DCB9_9FIRM</name>
<gene>
    <name evidence="1" type="ORF">IAB90_03380</name>
</gene>